<proteinExistence type="predicted"/>
<reference evidence="1" key="1">
    <citation type="submission" date="2018-11" db="EMBL/GenBank/DDBJ databases">
        <authorList>
            <consortium name="Pathogen Informatics"/>
        </authorList>
    </citation>
    <scope>NUCLEOTIDE SEQUENCE</scope>
</reference>
<keyword evidence="2" id="KW-1185">Reference proteome</keyword>
<organism evidence="1 2">
    <name type="scientific">Protopolystoma xenopodis</name>
    <dbReference type="NCBI Taxonomy" id="117903"/>
    <lineage>
        <taxon>Eukaryota</taxon>
        <taxon>Metazoa</taxon>
        <taxon>Spiralia</taxon>
        <taxon>Lophotrochozoa</taxon>
        <taxon>Platyhelminthes</taxon>
        <taxon>Monogenea</taxon>
        <taxon>Polyopisthocotylea</taxon>
        <taxon>Polystomatidea</taxon>
        <taxon>Polystomatidae</taxon>
        <taxon>Protopolystoma</taxon>
    </lineage>
</organism>
<name>A0A448WA16_9PLAT</name>
<comment type="caution">
    <text evidence="1">The sequence shown here is derived from an EMBL/GenBank/DDBJ whole genome shotgun (WGS) entry which is preliminary data.</text>
</comment>
<dbReference type="EMBL" id="CAAALY010000456">
    <property type="protein sequence ID" value="VEL06818.1"/>
    <property type="molecule type" value="Genomic_DNA"/>
</dbReference>
<gene>
    <name evidence="1" type="ORF">PXEA_LOCUS258</name>
</gene>
<sequence>MACDVTPYFHSVLTGLRDASGTSCNLNSNCAGPSPMRRETDIPGFSSRANHLLSNLQLLAGGLTRLRLLVSRRPGFSGRWGKRSEDLSKEPSDAEQFLSDSAFRQEGGLLVQTIGDLLSISMQLWQHLNKSLIEADRISIVESSQRKRHDELVCQLLGDRLKHLREQIQKEVTTRTDRLHIHITALALSLLYKSKLREFKGFRIML</sequence>
<evidence type="ECO:0000313" key="1">
    <source>
        <dbReference type="EMBL" id="VEL06818.1"/>
    </source>
</evidence>
<dbReference type="AlphaFoldDB" id="A0A448WA16"/>
<evidence type="ECO:0000313" key="2">
    <source>
        <dbReference type="Proteomes" id="UP000784294"/>
    </source>
</evidence>
<protein>
    <submittedName>
        <fullName evidence="1">Uncharacterized protein</fullName>
    </submittedName>
</protein>
<dbReference type="Proteomes" id="UP000784294">
    <property type="component" value="Unassembled WGS sequence"/>
</dbReference>
<accession>A0A448WA16</accession>